<feature type="region of interest" description="Disordered" evidence="1">
    <location>
        <begin position="1"/>
        <end position="54"/>
    </location>
</feature>
<feature type="compositionally biased region" description="Polar residues" evidence="1">
    <location>
        <begin position="1"/>
        <end position="13"/>
    </location>
</feature>
<sequence>MSKSAPSVNSTSAEPFGSDSAPSVNSTSAEPFGSDSGSEYLPTSSRRKQKKTSNKIAAAFSVVSSHYRTDNSLGARQPVLRSVKTSPRKPLVQNSRGVIVRIVQKIAIISSIPRHETSIRQAENASNCPENCNHLVHPSSRNKHQTSRKCECRRLASRGIRVEMRRGRG</sequence>
<evidence type="ECO:0000313" key="3">
    <source>
        <dbReference type="Proteomes" id="UP001458880"/>
    </source>
</evidence>
<accession>A0AAW1JXU4</accession>
<proteinExistence type="predicted"/>
<dbReference type="EMBL" id="JASPKY010000295">
    <property type="protein sequence ID" value="KAK9710300.1"/>
    <property type="molecule type" value="Genomic_DNA"/>
</dbReference>
<feature type="region of interest" description="Disordered" evidence="1">
    <location>
        <begin position="67"/>
        <end position="88"/>
    </location>
</feature>
<evidence type="ECO:0000256" key="1">
    <source>
        <dbReference type="SAM" id="MobiDB-lite"/>
    </source>
</evidence>
<name>A0AAW1JXU4_POPJA</name>
<evidence type="ECO:0000313" key="2">
    <source>
        <dbReference type="EMBL" id="KAK9710300.1"/>
    </source>
</evidence>
<comment type="caution">
    <text evidence="2">The sequence shown here is derived from an EMBL/GenBank/DDBJ whole genome shotgun (WGS) entry which is preliminary data.</text>
</comment>
<protein>
    <submittedName>
        <fullName evidence="2">Uncharacterized protein</fullName>
    </submittedName>
</protein>
<dbReference type="Proteomes" id="UP001458880">
    <property type="component" value="Unassembled WGS sequence"/>
</dbReference>
<feature type="compositionally biased region" description="Polar residues" evidence="1">
    <location>
        <begin position="20"/>
        <end position="44"/>
    </location>
</feature>
<reference evidence="2 3" key="1">
    <citation type="journal article" date="2024" name="BMC Genomics">
        <title>De novo assembly and annotation of Popillia japonica's genome with initial clues to its potential as an invasive pest.</title>
        <authorList>
            <person name="Cucini C."/>
            <person name="Boschi S."/>
            <person name="Funari R."/>
            <person name="Cardaioli E."/>
            <person name="Iannotti N."/>
            <person name="Marturano G."/>
            <person name="Paoli F."/>
            <person name="Bruttini M."/>
            <person name="Carapelli A."/>
            <person name="Frati F."/>
            <person name="Nardi F."/>
        </authorList>
    </citation>
    <scope>NUCLEOTIDE SEQUENCE [LARGE SCALE GENOMIC DNA]</scope>
    <source>
        <strain evidence="2">DMR45628</strain>
    </source>
</reference>
<dbReference type="AlphaFoldDB" id="A0AAW1JXU4"/>
<organism evidence="2 3">
    <name type="scientific">Popillia japonica</name>
    <name type="common">Japanese beetle</name>
    <dbReference type="NCBI Taxonomy" id="7064"/>
    <lineage>
        <taxon>Eukaryota</taxon>
        <taxon>Metazoa</taxon>
        <taxon>Ecdysozoa</taxon>
        <taxon>Arthropoda</taxon>
        <taxon>Hexapoda</taxon>
        <taxon>Insecta</taxon>
        <taxon>Pterygota</taxon>
        <taxon>Neoptera</taxon>
        <taxon>Endopterygota</taxon>
        <taxon>Coleoptera</taxon>
        <taxon>Polyphaga</taxon>
        <taxon>Scarabaeiformia</taxon>
        <taxon>Scarabaeidae</taxon>
        <taxon>Rutelinae</taxon>
        <taxon>Popillia</taxon>
    </lineage>
</organism>
<gene>
    <name evidence="2" type="ORF">QE152_g26109</name>
</gene>
<keyword evidence="3" id="KW-1185">Reference proteome</keyword>